<name>A0ABR9L3D8_9PSEU</name>
<protein>
    <submittedName>
        <fullName evidence="2">Uncharacterized protein</fullName>
    </submittedName>
</protein>
<keyword evidence="3" id="KW-1185">Reference proteome</keyword>
<sequence length="166" mass="18476">MDHETDLDHDEDDHDPDSDPLEDTTMPDPNRYRRAVIPISTDLVKLLLGLPPDMDVHHLFLSPDGYNVMAAVTSPDLPEVEPGHAAPGICPMYEVVDGRGVLVNSGVSAVPGARRWEWAYRYADHNAPIWHPDQTEADVRRKAARDLSVIVLRREPGTTEWEAAPA</sequence>
<organism evidence="2 3">
    <name type="scientific">Amycolatopsis roodepoortensis</name>
    <dbReference type="NCBI Taxonomy" id="700274"/>
    <lineage>
        <taxon>Bacteria</taxon>
        <taxon>Bacillati</taxon>
        <taxon>Actinomycetota</taxon>
        <taxon>Actinomycetes</taxon>
        <taxon>Pseudonocardiales</taxon>
        <taxon>Pseudonocardiaceae</taxon>
        <taxon>Amycolatopsis</taxon>
    </lineage>
</organism>
<comment type="caution">
    <text evidence="2">The sequence shown here is derived from an EMBL/GenBank/DDBJ whole genome shotgun (WGS) entry which is preliminary data.</text>
</comment>
<gene>
    <name evidence="2" type="ORF">H4W30_002092</name>
</gene>
<evidence type="ECO:0000256" key="1">
    <source>
        <dbReference type="SAM" id="MobiDB-lite"/>
    </source>
</evidence>
<dbReference type="Proteomes" id="UP000656548">
    <property type="component" value="Unassembled WGS sequence"/>
</dbReference>
<dbReference type="EMBL" id="JADBEJ010000003">
    <property type="protein sequence ID" value="MBE1575045.1"/>
    <property type="molecule type" value="Genomic_DNA"/>
</dbReference>
<dbReference type="RefSeq" id="WP_191334903.1">
    <property type="nucleotide sequence ID" value="NZ_JADBEJ010000003.1"/>
</dbReference>
<feature type="compositionally biased region" description="Acidic residues" evidence="1">
    <location>
        <begin position="7"/>
        <end position="22"/>
    </location>
</feature>
<evidence type="ECO:0000313" key="3">
    <source>
        <dbReference type="Proteomes" id="UP000656548"/>
    </source>
</evidence>
<proteinExistence type="predicted"/>
<accession>A0ABR9L3D8</accession>
<evidence type="ECO:0000313" key="2">
    <source>
        <dbReference type="EMBL" id="MBE1575045.1"/>
    </source>
</evidence>
<feature type="region of interest" description="Disordered" evidence="1">
    <location>
        <begin position="1"/>
        <end position="32"/>
    </location>
</feature>
<reference evidence="2 3" key="1">
    <citation type="submission" date="2020-10" db="EMBL/GenBank/DDBJ databases">
        <title>Sequencing the genomes of 1000 actinobacteria strains.</title>
        <authorList>
            <person name="Klenk H.-P."/>
        </authorList>
    </citation>
    <scope>NUCLEOTIDE SEQUENCE [LARGE SCALE GENOMIC DNA]</scope>
    <source>
        <strain evidence="2 3">DSM 46661</strain>
    </source>
</reference>